<dbReference type="EMBL" id="JACICE010000004">
    <property type="protein sequence ID" value="MBB3777030.1"/>
    <property type="molecule type" value="Genomic_DNA"/>
</dbReference>
<reference evidence="1 2" key="1">
    <citation type="submission" date="2020-08" db="EMBL/GenBank/DDBJ databases">
        <title>Genomic Encyclopedia of Type Strains, Phase IV (KMG-IV): sequencing the most valuable type-strain genomes for metagenomic binning, comparative biology and taxonomic classification.</title>
        <authorList>
            <person name="Goeker M."/>
        </authorList>
    </citation>
    <scope>NUCLEOTIDE SEQUENCE [LARGE SCALE GENOMIC DNA]</scope>
    <source>
        <strain evidence="1 2">DSM 8510</strain>
    </source>
</reference>
<name>A0ABR6I289_9SPHN</name>
<proteinExistence type="predicted"/>
<gene>
    <name evidence="1" type="ORF">FHS52_003023</name>
</gene>
<evidence type="ECO:0000313" key="2">
    <source>
        <dbReference type="Proteomes" id="UP000548685"/>
    </source>
</evidence>
<keyword evidence="2" id="KW-1185">Reference proteome</keyword>
<evidence type="ECO:0000313" key="1">
    <source>
        <dbReference type="EMBL" id="MBB3777030.1"/>
    </source>
</evidence>
<sequence length="32" mass="3448">MGLRDLRLIEAIYAAAQRGRTVMLNSDATIAG</sequence>
<comment type="caution">
    <text evidence="1">The sequence shown here is derived from an EMBL/GenBank/DDBJ whole genome shotgun (WGS) entry which is preliminary data.</text>
</comment>
<accession>A0ABR6I289</accession>
<organism evidence="1 2">
    <name type="scientific">Erythrobacter ramosus</name>
    <dbReference type="NCBI Taxonomy" id="35811"/>
    <lineage>
        <taxon>Bacteria</taxon>
        <taxon>Pseudomonadati</taxon>
        <taxon>Pseudomonadota</taxon>
        <taxon>Alphaproteobacteria</taxon>
        <taxon>Sphingomonadales</taxon>
        <taxon>Erythrobacteraceae</taxon>
        <taxon>Erythrobacter/Porphyrobacter group</taxon>
        <taxon>Erythrobacter</taxon>
    </lineage>
</organism>
<protein>
    <submittedName>
        <fullName evidence="1">Uncharacterized protein</fullName>
    </submittedName>
</protein>
<dbReference type="Proteomes" id="UP000548685">
    <property type="component" value="Unassembled WGS sequence"/>
</dbReference>